<sequence>MRTLVLCAGAGLFYLASFTFPNAGAQPFDTPVFAAVDDWVEIQPLPQTPDTTPDGTTNGLFYLLSDTQFRIDGAVMQEYVHIAYEVIDRAGLESAGRLSFEFDPSDTRLIIHAVRLHRDGEVFDRLIPDRFVTVRREPDLSSGIVDGDLTSFTELTDIRVGDVLEYQITYTTHSEVWPGGLGARLSTQWSIPVESHHLRVIAPANAPLSIAGTSELQPVVSSSDGWSEYVWQQSRPQRVVGENNVPGDHSSWQFLSLSSMGSWADVVDWALPFYDPDVALPASANALLERVRMDHTDQRDRITAIVRYVQDEVRYVSDSTGLGSHVPRTPAAVLANGYGDCKDKSLLLVALLRAIGVEASVALTDIDRGYELQTLAPSPFVFDHAIVRIGHGRDTVWVDATASHEGGRYPYFAAPAYHFALPVVAAQDRLMPIEIAEPQVPYVEVHERFDMADVDTDGVTLDVISLYRDRQANAFRANLADRSSAAISESYLRYYRSYYPGIELAADLAIEDDRDANLISVTESYLLSAEAFGADGLRDAFPLRGDMVLNQLDTVDSGERQSPIHLPWPVYQMHVHDIVNAPTPLYGLPEVNLNEPFARYWTLVRGGADSLHLEYTLQTRSSRARAEDVLSYNTLADTVLDTADLTINFDFNESGPLDAVSRWLSDPENGDLFGLGFLAGLYVLGAAGAILAFRRDRRMPAGAVLYPVGPIKFLIMSIVTFNLYTLLWMWRNWAWIKNQDDRNISAFVRAWFSPLFFPALAMEIEEFANRDSKLSRAVSLCLAVVFSILVVGTTIAETVLNQSATASLSGQGIVLAAGLSSSLLLLPFVFKINALNRDNPDILRFNSRFTVGTVILLIYGAAFLALAAVGLLYG</sequence>
<accession>A0A9W6IMR9</accession>
<dbReference type="AlphaFoldDB" id="A0A9W6IMR9"/>
<name>A0A9W6IMR9_9PROT</name>
<dbReference type="PANTHER" id="PTHR33490:SF3">
    <property type="entry name" value="CONSERVED INTEGRAL MEMBRANE PROTEIN"/>
    <property type="match status" value="1"/>
</dbReference>
<feature type="transmembrane region" description="Helical" evidence="1">
    <location>
        <begin position="744"/>
        <end position="762"/>
    </location>
</feature>
<feature type="domain" description="DUF3857" evidence="4">
    <location>
        <begin position="76"/>
        <end position="234"/>
    </location>
</feature>
<proteinExistence type="predicted"/>
<evidence type="ECO:0000313" key="5">
    <source>
        <dbReference type="EMBL" id="GLK52853.1"/>
    </source>
</evidence>
<feature type="chain" id="PRO_5040770425" description="DUF3857 domain-containing protein" evidence="2">
    <location>
        <begin position="26"/>
        <end position="874"/>
    </location>
</feature>
<gene>
    <name evidence="5" type="ORF">GCM10017621_23610</name>
</gene>
<keyword evidence="6" id="KW-1185">Reference proteome</keyword>
<dbReference type="Gene3D" id="2.60.40.3140">
    <property type="match status" value="1"/>
</dbReference>
<dbReference type="Pfam" id="PF12969">
    <property type="entry name" value="DUF3857"/>
    <property type="match status" value="1"/>
</dbReference>
<dbReference type="PANTHER" id="PTHR33490">
    <property type="entry name" value="BLR5614 PROTEIN-RELATED"/>
    <property type="match status" value="1"/>
</dbReference>
<keyword evidence="1" id="KW-0812">Transmembrane</keyword>
<evidence type="ECO:0000256" key="1">
    <source>
        <dbReference type="SAM" id="Phobius"/>
    </source>
</evidence>
<keyword evidence="1" id="KW-0472">Membrane</keyword>
<dbReference type="Proteomes" id="UP001143486">
    <property type="component" value="Unassembled WGS sequence"/>
</dbReference>
<dbReference type="SUPFAM" id="SSF54001">
    <property type="entry name" value="Cysteine proteinases"/>
    <property type="match status" value="1"/>
</dbReference>
<feature type="transmembrane region" description="Helical" evidence="1">
    <location>
        <begin position="672"/>
        <end position="692"/>
    </location>
</feature>
<dbReference type="InterPro" id="IPR024618">
    <property type="entry name" value="DUF3857"/>
</dbReference>
<reference evidence="5" key="1">
    <citation type="journal article" date="2014" name="Int. J. Syst. Evol. Microbiol.">
        <title>Complete genome sequence of Corynebacterium casei LMG S-19264T (=DSM 44701T), isolated from a smear-ripened cheese.</title>
        <authorList>
            <consortium name="US DOE Joint Genome Institute (JGI-PGF)"/>
            <person name="Walter F."/>
            <person name="Albersmeier A."/>
            <person name="Kalinowski J."/>
            <person name="Ruckert C."/>
        </authorList>
    </citation>
    <scope>NUCLEOTIDE SEQUENCE</scope>
    <source>
        <strain evidence="5">VKM B-1513</strain>
    </source>
</reference>
<dbReference type="Gene3D" id="3.10.620.30">
    <property type="match status" value="1"/>
</dbReference>
<feature type="transmembrane region" description="Helical" evidence="1">
    <location>
        <begin position="774"/>
        <end position="796"/>
    </location>
</feature>
<keyword evidence="2" id="KW-0732">Signal</keyword>
<dbReference type="InterPro" id="IPR002931">
    <property type="entry name" value="Transglutaminase-like"/>
</dbReference>
<evidence type="ECO:0000259" key="3">
    <source>
        <dbReference type="Pfam" id="PF01841"/>
    </source>
</evidence>
<protein>
    <recommendedName>
        <fullName evidence="7">DUF3857 domain-containing protein</fullName>
    </recommendedName>
</protein>
<reference evidence="5" key="2">
    <citation type="submission" date="2023-01" db="EMBL/GenBank/DDBJ databases">
        <authorList>
            <person name="Sun Q."/>
            <person name="Evtushenko L."/>
        </authorList>
    </citation>
    <scope>NUCLEOTIDE SEQUENCE</scope>
    <source>
        <strain evidence="5">VKM B-1513</strain>
    </source>
</reference>
<comment type="caution">
    <text evidence="5">The sequence shown here is derived from an EMBL/GenBank/DDBJ whole genome shotgun (WGS) entry which is preliminary data.</text>
</comment>
<evidence type="ECO:0000259" key="4">
    <source>
        <dbReference type="Pfam" id="PF12969"/>
    </source>
</evidence>
<feature type="signal peptide" evidence="2">
    <location>
        <begin position="1"/>
        <end position="25"/>
    </location>
</feature>
<evidence type="ECO:0000256" key="2">
    <source>
        <dbReference type="SAM" id="SignalP"/>
    </source>
</evidence>
<feature type="transmembrane region" description="Helical" evidence="1">
    <location>
        <begin position="704"/>
        <end position="724"/>
    </location>
</feature>
<feature type="transmembrane region" description="Helical" evidence="1">
    <location>
        <begin position="851"/>
        <end position="873"/>
    </location>
</feature>
<feature type="domain" description="Transglutaminase-like" evidence="3">
    <location>
        <begin position="287"/>
        <end position="367"/>
    </location>
</feature>
<dbReference type="InterPro" id="IPR038765">
    <property type="entry name" value="Papain-like_cys_pep_sf"/>
</dbReference>
<feature type="transmembrane region" description="Helical" evidence="1">
    <location>
        <begin position="808"/>
        <end position="830"/>
    </location>
</feature>
<evidence type="ECO:0008006" key="7">
    <source>
        <dbReference type="Google" id="ProtNLM"/>
    </source>
</evidence>
<dbReference type="Pfam" id="PF01841">
    <property type="entry name" value="Transglut_core"/>
    <property type="match status" value="1"/>
</dbReference>
<evidence type="ECO:0000313" key="6">
    <source>
        <dbReference type="Proteomes" id="UP001143486"/>
    </source>
</evidence>
<dbReference type="EMBL" id="BSFE01000006">
    <property type="protein sequence ID" value="GLK52853.1"/>
    <property type="molecule type" value="Genomic_DNA"/>
</dbReference>
<keyword evidence="1" id="KW-1133">Transmembrane helix</keyword>
<organism evidence="5 6">
    <name type="scientific">Maricaulis virginensis</name>
    <dbReference type="NCBI Taxonomy" id="144022"/>
    <lineage>
        <taxon>Bacteria</taxon>
        <taxon>Pseudomonadati</taxon>
        <taxon>Pseudomonadota</taxon>
        <taxon>Alphaproteobacteria</taxon>
        <taxon>Maricaulales</taxon>
        <taxon>Maricaulaceae</taxon>
        <taxon>Maricaulis</taxon>
    </lineage>
</organism>